<feature type="region of interest" description="Disordered" evidence="7">
    <location>
        <begin position="1"/>
        <end position="44"/>
    </location>
</feature>
<dbReference type="SUPFAM" id="SSF51395">
    <property type="entry name" value="FMN-linked oxidoreductases"/>
    <property type="match status" value="1"/>
</dbReference>
<dbReference type="Proteomes" id="UP000053095">
    <property type="component" value="Unassembled WGS sequence"/>
</dbReference>
<dbReference type="InterPro" id="IPR001155">
    <property type="entry name" value="OxRdtase_FMN_N"/>
</dbReference>
<protein>
    <recommendedName>
        <fullName evidence="8">NADH:flavin oxidoreductase/NADH oxidase N-terminal domain-containing protein</fullName>
    </recommendedName>
</protein>
<evidence type="ECO:0000256" key="6">
    <source>
        <dbReference type="PIRSR" id="PIRSR602401-1"/>
    </source>
</evidence>
<comment type="caution">
    <text evidence="9">The sequence shown here is derived from an EMBL/GenBank/DDBJ whole genome shotgun (WGS) entry which is preliminary data.</text>
</comment>
<evidence type="ECO:0000313" key="10">
    <source>
        <dbReference type="Proteomes" id="UP000053095"/>
    </source>
</evidence>
<dbReference type="GO" id="GO:0004497">
    <property type="term" value="F:monooxygenase activity"/>
    <property type="evidence" value="ECO:0007669"/>
    <property type="project" value="InterPro"/>
</dbReference>
<evidence type="ECO:0000256" key="7">
    <source>
        <dbReference type="SAM" id="MobiDB-lite"/>
    </source>
</evidence>
<dbReference type="InterPro" id="IPR013785">
    <property type="entry name" value="Aldolase_TIM"/>
</dbReference>
<sequence>MPRRDNPPDLPNTPAKGISYFAPEQDPPAGTAASPQSDGSIPPKLFQPLTIRGVKFHNRIGLSPLCQYSAQDGHMTDWHIAHLGGIAMRGPGFLMVEATSVTPEGRITPEDVGLWQDSQIEPLRRTIEFVHSQNQVIGVQIAHAGRKASTVAPWLSMGDTALEKNGGWPNAVVGPSDIPFSDSFPLPKAMTKQDIEDLKKAWVAAVKRAVKAGADFVEIHGAHGYLLSSFMSPLSNNRTDEYGGSFENRIRLTLEIAQLTREVVGPNYPVFLRISATEWVEESLAGQPSWTVEESVKLAKALVDQGAIDLLDVSSGGNNSAQKIKGGPAFQSPFAIAIKKAVGDKLLVGTVGTITNAKLANKLLEEDGLDFALVGRSFQKNPSLVWTWAEELDLEVSAANQIRWGFSHRGASTKFLKKPSSSLYYVIGNRERIIVLSPKAIADLLVNKSYDFIRPEIARVQLSKVTGEGLLVAEGDVHKAQRKSLMPSFSYRHIKELYPLFWTKAIQMTNEIEKGIKRNETGEDVIKTSTWASRAMLDIIGLAGFDYDFNTLANADNELARRYESIMMLPTGIQRSIAFVCLFFIGFKYYFRIPSPQNKVVDDAMKFIRGTALEHLTMKKKRLQREAKNVDVDILSVAMRDASFTDDNLVDQMMTFLGAGHETTASAFQWAVYVLSKHPEIQTKLREELRKSLPPIPFGELNDIKEIKDKSGNIKDAFSELFASIDGNSNSNIPYLWAFINEVLRFHPSAPFTSRESVRNTTLAGHPIPKGTHVLVAPEITNKDTDLWGPDAETFNPDRWLNIDPATNKATSYNNSGGAISNYAHLTFIHGPRSCIGQGFARAELAIFVAVFVYRFEFELEDPEKKLEVRRSITQAPMDGVVIKVRKAA</sequence>
<evidence type="ECO:0000256" key="3">
    <source>
        <dbReference type="ARBA" id="ARBA00022643"/>
    </source>
</evidence>
<dbReference type="CDD" id="cd11069">
    <property type="entry name" value="CYP_FUM15-like"/>
    <property type="match status" value="1"/>
</dbReference>
<evidence type="ECO:0000256" key="4">
    <source>
        <dbReference type="ARBA" id="ARBA00022857"/>
    </source>
</evidence>
<keyword evidence="10" id="KW-1185">Reference proteome</keyword>
<keyword evidence="6" id="KW-0479">Metal-binding</keyword>
<dbReference type="Gene3D" id="1.10.630.10">
    <property type="entry name" value="Cytochrome P450"/>
    <property type="match status" value="1"/>
</dbReference>
<dbReference type="Gene3D" id="3.20.20.70">
    <property type="entry name" value="Aldolase class I"/>
    <property type="match status" value="1"/>
</dbReference>
<keyword evidence="4" id="KW-0521">NADP</keyword>
<dbReference type="InterPro" id="IPR002401">
    <property type="entry name" value="Cyt_P450_E_grp-I"/>
</dbReference>
<reference evidence="10" key="1">
    <citation type="journal article" date="2015" name="Genome Announc.">
        <title>Draft genome sequence of Talaromyces cellulolyticus strain Y-94, a source of lignocellulosic biomass-degrading enzymes.</title>
        <authorList>
            <person name="Fujii T."/>
            <person name="Koike H."/>
            <person name="Sawayama S."/>
            <person name="Yano S."/>
            <person name="Inoue H."/>
        </authorList>
    </citation>
    <scope>NUCLEOTIDE SEQUENCE [LARGE SCALE GENOMIC DNA]</scope>
    <source>
        <strain evidence="10">Y-94</strain>
    </source>
</reference>
<comment type="cofactor">
    <cofactor evidence="1">
        <name>FMN</name>
        <dbReference type="ChEBI" id="CHEBI:58210"/>
    </cofactor>
</comment>
<feature type="binding site" description="axial binding residue" evidence="6">
    <location>
        <position position="835"/>
    </location>
    <ligand>
        <name>heme</name>
        <dbReference type="ChEBI" id="CHEBI:30413"/>
    </ligand>
    <ligandPart>
        <name>Fe</name>
        <dbReference type="ChEBI" id="CHEBI:18248"/>
    </ligandPart>
</feature>
<dbReference type="AlphaFoldDB" id="A0A6V8GZF3"/>
<evidence type="ECO:0000256" key="2">
    <source>
        <dbReference type="ARBA" id="ARBA00022630"/>
    </source>
</evidence>
<keyword evidence="5" id="KW-0560">Oxidoreductase</keyword>
<dbReference type="GO" id="GO:0020037">
    <property type="term" value="F:heme binding"/>
    <property type="evidence" value="ECO:0007669"/>
    <property type="project" value="InterPro"/>
</dbReference>
<keyword evidence="3" id="KW-0288">FMN</keyword>
<dbReference type="GO" id="GO:0016705">
    <property type="term" value="F:oxidoreductase activity, acting on paired donors, with incorporation or reduction of molecular oxygen"/>
    <property type="evidence" value="ECO:0007669"/>
    <property type="project" value="InterPro"/>
</dbReference>
<comment type="cofactor">
    <cofactor evidence="6">
        <name>heme</name>
        <dbReference type="ChEBI" id="CHEBI:30413"/>
    </cofactor>
</comment>
<dbReference type="InterPro" id="IPR001128">
    <property type="entry name" value="Cyt_P450"/>
</dbReference>
<accession>A0A6V8GZF3</accession>
<evidence type="ECO:0000313" key="9">
    <source>
        <dbReference type="EMBL" id="GAM34411.1"/>
    </source>
</evidence>
<keyword evidence="2" id="KW-0285">Flavoprotein</keyword>
<dbReference type="GO" id="GO:0003959">
    <property type="term" value="F:NADPH dehydrogenase activity"/>
    <property type="evidence" value="ECO:0007669"/>
    <property type="project" value="InterPro"/>
</dbReference>
<dbReference type="Pfam" id="PF00067">
    <property type="entry name" value="p450"/>
    <property type="match status" value="1"/>
</dbReference>
<dbReference type="GO" id="GO:0005506">
    <property type="term" value="F:iron ion binding"/>
    <property type="evidence" value="ECO:0007669"/>
    <property type="project" value="InterPro"/>
</dbReference>
<proteinExistence type="predicted"/>
<dbReference type="Pfam" id="PF00724">
    <property type="entry name" value="Oxidored_FMN"/>
    <property type="match status" value="1"/>
</dbReference>
<keyword evidence="6" id="KW-0349">Heme</keyword>
<keyword evidence="6" id="KW-0408">Iron</keyword>
<evidence type="ECO:0000259" key="8">
    <source>
        <dbReference type="Pfam" id="PF00724"/>
    </source>
</evidence>
<dbReference type="SUPFAM" id="SSF48264">
    <property type="entry name" value="Cytochrome P450"/>
    <property type="match status" value="1"/>
</dbReference>
<dbReference type="InterPro" id="IPR044152">
    <property type="entry name" value="YqjM-like"/>
</dbReference>
<dbReference type="EMBL" id="DF933811">
    <property type="protein sequence ID" value="GAM34411.1"/>
    <property type="molecule type" value="Genomic_DNA"/>
</dbReference>
<name>A0A6V8GZF3_TALPI</name>
<gene>
    <name evidence="9" type="ORF">TCE0_015r01975</name>
</gene>
<dbReference type="PANTHER" id="PTHR43303:SF4">
    <property type="entry name" value="NADPH DEHYDROGENASE C23G7.10C-RELATED"/>
    <property type="match status" value="1"/>
</dbReference>
<dbReference type="GO" id="GO:0010181">
    <property type="term" value="F:FMN binding"/>
    <property type="evidence" value="ECO:0007669"/>
    <property type="project" value="InterPro"/>
</dbReference>
<organism evidence="9 10">
    <name type="scientific">Talaromyces pinophilus</name>
    <name type="common">Penicillium pinophilum</name>
    <dbReference type="NCBI Taxonomy" id="128442"/>
    <lineage>
        <taxon>Eukaryota</taxon>
        <taxon>Fungi</taxon>
        <taxon>Dikarya</taxon>
        <taxon>Ascomycota</taxon>
        <taxon>Pezizomycotina</taxon>
        <taxon>Eurotiomycetes</taxon>
        <taxon>Eurotiomycetidae</taxon>
        <taxon>Eurotiales</taxon>
        <taxon>Trichocomaceae</taxon>
        <taxon>Talaromyces</taxon>
        <taxon>Talaromyces sect. Talaromyces</taxon>
    </lineage>
</organism>
<dbReference type="GO" id="GO:0050661">
    <property type="term" value="F:NADP binding"/>
    <property type="evidence" value="ECO:0007669"/>
    <property type="project" value="InterPro"/>
</dbReference>
<evidence type="ECO:0000256" key="5">
    <source>
        <dbReference type="ARBA" id="ARBA00023002"/>
    </source>
</evidence>
<dbReference type="InterPro" id="IPR036396">
    <property type="entry name" value="Cyt_P450_sf"/>
</dbReference>
<dbReference type="PANTHER" id="PTHR43303">
    <property type="entry name" value="NADPH DEHYDROGENASE C23G7.10C-RELATED"/>
    <property type="match status" value="1"/>
</dbReference>
<dbReference type="PRINTS" id="PR00463">
    <property type="entry name" value="EP450I"/>
</dbReference>
<dbReference type="CDD" id="cd02932">
    <property type="entry name" value="OYE_YqiM_FMN"/>
    <property type="match status" value="1"/>
</dbReference>
<evidence type="ECO:0000256" key="1">
    <source>
        <dbReference type="ARBA" id="ARBA00001917"/>
    </source>
</evidence>
<feature type="domain" description="NADH:flavin oxidoreductase/NADH oxidase N-terminal" evidence="8">
    <location>
        <begin position="44"/>
        <end position="393"/>
    </location>
</feature>
<dbReference type="PRINTS" id="PR00385">
    <property type="entry name" value="P450"/>
</dbReference>